<dbReference type="PANTHER" id="PTHR46844:SF1">
    <property type="entry name" value="SLR5058 PROTEIN"/>
    <property type="match status" value="1"/>
</dbReference>
<evidence type="ECO:0000313" key="2">
    <source>
        <dbReference type="EMBL" id="PFX12405.1"/>
    </source>
</evidence>
<dbReference type="Pfam" id="PF02338">
    <property type="entry name" value="OTU"/>
    <property type="match status" value="1"/>
</dbReference>
<dbReference type="CDD" id="cd22758">
    <property type="entry name" value="OTU_232R-like"/>
    <property type="match status" value="1"/>
</dbReference>
<dbReference type="SMART" id="SM00368">
    <property type="entry name" value="LRR_RI"/>
    <property type="match status" value="2"/>
</dbReference>
<gene>
    <name evidence="2" type="primary">NLRC3</name>
    <name evidence="2" type="ORF">AWC38_SpisGene23648</name>
</gene>
<dbReference type="Proteomes" id="UP000225706">
    <property type="component" value="Unassembled WGS sequence"/>
</dbReference>
<dbReference type="SUPFAM" id="SSF52047">
    <property type="entry name" value="RNI-like"/>
    <property type="match status" value="1"/>
</dbReference>
<evidence type="ECO:0000259" key="1">
    <source>
        <dbReference type="Pfam" id="PF02338"/>
    </source>
</evidence>
<dbReference type="Gene3D" id="3.90.70.80">
    <property type="match status" value="1"/>
</dbReference>
<name>A0A2B4R803_STYPI</name>
<dbReference type="EMBL" id="LSMT01001390">
    <property type="protein sequence ID" value="PFX12405.1"/>
    <property type="molecule type" value="Genomic_DNA"/>
</dbReference>
<dbReference type="SUPFAM" id="SSF54001">
    <property type="entry name" value="Cysteine proteinases"/>
    <property type="match status" value="1"/>
</dbReference>
<organism evidence="2 3">
    <name type="scientific">Stylophora pistillata</name>
    <name type="common">Smooth cauliflower coral</name>
    <dbReference type="NCBI Taxonomy" id="50429"/>
    <lineage>
        <taxon>Eukaryota</taxon>
        <taxon>Metazoa</taxon>
        <taxon>Cnidaria</taxon>
        <taxon>Anthozoa</taxon>
        <taxon>Hexacorallia</taxon>
        <taxon>Scleractinia</taxon>
        <taxon>Astrocoeniina</taxon>
        <taxon>Pocilloporidae</taxon>
        <taxon>Stylophora</taxon>
    </lineage>
</organism>
<sequence length="571" mass="64341">MYWISNICGASGNCIFFALSQQLQSVREINISHKEIRRDLVQFLENFPKLPDETELFNFVHGYPSWSDYLRSMEKDGTLGDHVILYAAANFYKTCIRVISSLGYDFMITPNYPSVIKPYPLVAGHIHEEHFVSLRLKQDLSQLISNPLNTALLCILCEDFKEAFPESRTHLYIEIVRCVLRRYEEKNGFSSDNEDKIEVYEDVLRSLGRIALQSLLKGELYVEQSKVNGNDLKALEKFGFLSVQSGGSKRKPCFRYRFLHKSFQDFFAGFHLALKNIREEDESEITNTDQRFQAELREVFLHMCGVVVDQCEESAKCLLRKITDHVNTLSGNFKFGEVKRTIELAFSLIGECGKSKESLRSQLLHVFGAHLHLKACTSEMIPRLDFFLESLSSNTILTNLKLSSSTYRLSKEHFVLISRALSVNTTLTQLDLSSNNFGACGAASLSLALSLNTSLTQLVLSSNDIGAAGAASLSQALSINATLTQWNLSSNNIAAASLSQALSVNTALTKLNLRLLSILTYLGIRMSYVSIDVMGAFGYEENCRKNRDMLSQMSNKLSALLWETIERFNVI</sequence>
<dbReference type="Gene3D" id="3.80.10.10">
    <property type="entry name" value="Ribonuclease Inhibitor"/>
    <property type="match status" value="1"/>
</dbReference>
<protein>
    <submittedName>
        <fullName evidence="2">Protein NLRC3</fullName>
    </submittedName>
</protein>
<dbReference type="InterPro" id="IPR038765">
    <property type="entry name" value="Papain-like_cys_pep_sf"/>
</dbReference>
<dbReference type="OrthoDB" id="5988910at2759"/>
<evidence type="ECO:0000313" key="3">
    <source>
        <dbReference type="Proteomes" id="UP000225706"/>
    </source>
</evidence>
<accession>A0A2B4R803</accession>
<dbReference type="PANTHER" id="PTHR46844">
    <property type="entry name" value="SLR5058 PROTEIN"/>
    <property type="match status" value="1"/>
</dbReference>
<dbReference type="InterPro" id="IPR003323">
    <property type="entry name" value="OTU_dom"/>
</dbReference>
<dbReference type="Pfam" id="PF13516">
    <property type="entry name" value="LRR_6"/>
    <property type="match status" value="3"/>
</dbReference>
<dbReference type="InterPro" id="IPR001611">
    <property type="entry name" value="Leu-rich_rpt"/>
</dbReference>
<dbReference type="AlphaFoldDB" id="A0A2B4R803"/>
<feature type="domain" description="OTU" evidence="1">
    <location>
        <begin position="11"/>
        <end position="105"/>
    </location>
</feature>
<dbReference type="InterPro" id="IPR032675">
    <property type="entry name" value="LRR_dom_sf"/>
</dbReference>
<proteinExistence type="predicted"/>
<comment type="caution">
    <text evidence="2">The sequence shown here is derived from an EMBL/GenBank/DDBJ whole genome shotgun (WGS) entry which is preliminary data.</text>
</comment>
<keyword evidence="3" id="KW-1185">Reference proteome</keyword>
<reference evidence="3" key="1">
    <citation type="journal article" date="2017" name="bioRxiv">
        <title>Comparative analysis of the genomes of Stylophora pistillata and Acropora digitifera provides evidence for extensive differences between species of corals.</title>
        <authorList>
            <person name="Voolstra C.R."/>
            <person name="Li Y."/>
            <person name="Liew Y.J."/>
            <person name="Baumgarten S."/>
            <person name="Zoccola D."/>
            <person name="Flot J.-F."/>
            <person name="Tambutte S."/>
            <person name="Allemand D."/>
            <person name="Aranda M."/>
        </authorList>
    </citation>
    <scope>NUCLEOTIDE SEQUENCE [LARGE SCALE GENOMIC DNA]</scope>
</reference>